<comment type="caution">
    <text evidence="1">The sequence shown here is derived from an EMBL/GenBank/DDBJ whole genome shotgun (WGS) entry which is preliminary data.</text>
</comment>
<organism evidence="1 2">
    <name type="scientific">Actinomadura rugatobispora</name>
    <dbReference type="NCBI Taxonomy" id="1994"/>
    <lineage>
        <taxon>Bacteria</taxon>
        <taxon>Bacillati</taxon>
        <taxon>Actinomycetota</taxon>
        <taxon>Actinomycetes</taxon>
        <taxon>Streptosporangiales</taxon>
        <taxon>Thermomonosporaceae</taxon>
        <taxon>Actinomadura</taxon>
    </lineage>
</organism>
<evidence type="ECO:0000313" key="1">
    <source>
        <dbReference type="EMBL" id="MFC5751259.1"/>
    </source>
</evidence>
<proteinExistence type="predicted"/>
<reference evidence="2" key="1">
    <citation type="journal article" date="2019" name="Int. J. Syst. Evol. Microbiol.">
        <title>The Global Catalogue of Microorganisms (GCM) 10K type strain sequencing project: providing services to taxonomists for standard genome sequencing and annotation.</title>
        <authorList>
            <consortium name="The Broad Institute Genomics Platform"/>
            <consortium name="The Broad Institute Genome Sequencing Center for Infectious Disease"/>
            <person name="Wu L."/>
            <person name="Ma J."/>
        </authorList>
    </citation>
    <scope>NUCLEOTIDE SEQUENCE [LARGE SCALE GENOMIC DNA]</scope>
    <source>
        <strain evidence="2">KCTC 42087</strain>
    </source>
</reference>
<dbReference type="Gene3D" id="3.40.50.1460">
    <property type="match status" value="1"/>
</dbReference>
<accession>A0ABW1AB26</accession>
<protein>
    <recommendedName>
        <fullName evidence="3">ATP-binding protein</fullName>
    </recommendedName>
</protein>
<dbReference type="EMBL" id="JBHSON010000066">
    <property type="protein sequence ID" value="MFC5751259.1"/>
    <property type="molecule type" value="Genomic_DNA"/>
</dbReference>
<dbReference type="SUPFAM" id="SSF52540">
    <property type="entry name" value="P-loop containing nucleoside triphosphate hydrolases"/>
    <property type="match status" value="1"/>
</dbReference>
<dbReference type="Gene3D" id="3.40.50.300">
    <property type="entry name" value="P-loop containing nucleotide triphosphate hydrolases"/>
    <property type="match status" value="1"/>
</dbReference>
<dbReference type="InterPro" id="IPR027417">
    <property type="entry name" value="P-loop_NTPase"/>
</dbReference>
<evidence type="ECO:0008006" key="3">
    <source>
        <dbReference type="Google" id="ProtNLM"/>
    </source>
</evidence>
<keyword evidence="2" id="KW-1185">Reference proteome</keyword>
<dbReference type="PANTHER" id="PTHR10039">
    <property type="entry name" value="AMELOGENIN"/>
    <property type="match status" value="1"/>
</dbReference>
<dbReference type="Proteomes" id="UP001596074">
    <property type="component" value="Unassembled WGS sequence"/>
</dbReference>
<dbReference type="PANTHER" id="PTHR10039:SF15">
    <property type="entry name" value="NACHT DOMAIN-CONTAINING PROTEIN"/>
    <property type="match status" value="1"/>
</dbReference>
<gene>
    <name evidence="1" type="ORF">ACFPZN_37065</name>
</gene>
<name>A0ABW1AB26_9ACTN</name>
<dbReference type="RefSeq" id="WP_378287159.1">
    <property type="nucleotide sequence ID" value="NZ_JBHSON010000066.1"/>
</dbReference>
<evidence type="ECO:0000313" key="2">
    <source>
        <dbReference type="Proteomes" id="UP001596074"/>
    </source>
</evidence>
<sequence>MAESGFALSAECLNLAQASAREITDRIEAWSDGIRERGPGAGVILYLAAHGRLHNGRHYLLSVSSPPRPPYFGSKAIGVEEIVQSILNSGAAAGLILLDTCYSGFAAQEIQQALDRAAAVQGVPGMDLAVLVPSLHHQRSYGGLFVECVLDSLKSGSRGGHWKDGDRYVTLFEMREELRLRLADDQCAYVAGRDGLKIIPNPRYRVDAADRAVELGVLLRNLPATEREHFLRKASSTDAGDVGWFYTGRKDAARTLTDWLERNDGGVFAVTGAPGCGKSAFLGRMAVITDPGSQAACRALGLLDAGAPPGPPVGTFDAFVHIKNRRSDDVARDIALQLGIDLTDSSSPARDLVADVSDSGRRVTVLADALDESEHGEEVFVARDVLRSLGTLPGCRVVVGTRRDTDGRHAVPADDAGPLLETLRPRSVPFEILDLDDEAGTNADIARYVDERLADPSSAARWGRPERRRAAAVEVARQAQGVFLYARFAVRVLQGFGERVVEDPRWRDRLSAAVGDEGMNGVFAEDLRRFPDPVLIKEVLAPLAFARGKGLPRRRVWPELASALSSVGRAYSATDISRTIREAGWYLTEGTEDGEAVFRLYHQAIADYFREEMRRGRRAGDGGGDR</sequence>